<keyword evidence="3" id="KW-1185">Reference proteome</keyword>
<feature type="region of interest" description="Disordered" evidence="1">
    <location>
        <begin position="23"/>
        <end position="55"/>
    </location>
</feature>
<proteinExistence type="predicted"/>
<dbReference type="EMBL" id="CP000699">
    <property type="protein sequence ID" value="ABQ68545.1"/>
    <property type="molecule type" value="Genomic_DNA"/>
</dbReference>
<dbReference type="KEGG" id="swi:Swit_2186"/>
<evidence type="ECO:0000256" key="1">
    <source>
        <dbReference type="SAM" id="MobiDB-lite"/>
    </source>
</evidence>
<evidence type="ECO:0000313" key="2">
    <source>
        <dbReference type="EMBL" id="ABQ68545.1"/>
    </source>
</evidence>
<accession>A0A9J9HBE7</accession>
<organism evidence="2 3">
    <name type="scientific">Rhizorhabdus wittichii (strain DSM 6014 / CCUG 31198 / JCM 15750 / NBRC 105917 / EY 4224 / RW1)</name>
    <name type="common">Sphingomonas wittichii</name>
    <dbReference type="NCBI Taxonomy" id="392499"/>
    <lineage>
        <taxon>Bacteria</taxon>
        <taxon>Pseudomonadati</taxon>
        <taxon>Pseudomonadota</taxon>
        <taxon>Alphaproteobacteria</taxon>
        <taxon>Sphingomonadales</taxon>
        <taxon>Sphingomonadaceae</taxon>
        <taxon>Rhizorhabdus</taxon>
    </lineage>
</organism>
<dbReference type="AlphaFoldDB" id="A0A9J9HBE7"/>
<name>A0A9J9HBE7_RHIWR</name>
<protein>
    <submittedName>
        <fullName evidence="2">Uncharacterized protein</fullName>
    </submittedName>
</protein>
<evidence type="ECO:0000313" key="3">
    <source>
        <dbReference type="Proteomes" id="UP000001989"/>
    </source>
</evidence>
<gene>
    <name evidence="2" type="ordered locus">Swit_2186</name>
</gene>
<reference evidence="2 3" key="1">
    <citation type="journal article" date="2010" name="J. Bacteriol.">
        <title>Genome sequence of the dioxin-mineralizing bacterium Sphingomonas wittichii RW1.</title>
        <authorList>
            <person name="Miller T.R."/>
            <person name="Delcher A.L."/>
            <person name="Salzberg S.L."/>
            <person name="Saunders E."/>
            <person name="Detter J.C."/>
            <person name="Halden R.U."/>
        </authorList>
    </citation>
    <scope>NUCLEOTIDE SEQUENCE [LARGE SCALE GENOMIC DNA]</scope>
    <source>
        <strain evidence="3">DSM 6014 / CCUG 31198 / JCM 15750 / NBRC 105917 / EY 4224 / RW1</strain>
    </source>
</reference>
<feature type="compositionally biased region" description="Acidic residues" evidence="1">
    <location>
        <begin position="43"/>
        <end position="55"/>
    </location>
</feature>
<dbReference type="Proteomes" id="UP000001989">
    <property type="component" value="Chromosome"/>
</dbReference>
<dbReference type="OrthoDB" id="7570133at2"/>
<sequence>MTAIREQIATLLDARLQAIAAAHGGEYERDPSGDPTGWPAISLDDEGQDPSDEESGVTRYAMSVAIEVYSEGGSGMAVSRELNELHAEIVPAIMTPGEPPFDGLVERVEEGQLKRFTAPLASKPRKGFRQRFTIIFTTRRGDPASQ</sequence>